<organism evidence="1 2">
    <name type="scientific">Fusarium fujikuroi</name>
    <name type="common">Bakanae and foot rot disease fungus</name>
    <name type="synonym">Gibberella fujikuroi</name>
    <dbReference type="NCBI Taxonomy" id="5127"/>
    <lineage>
        <taxon>Eukaryota</taxon>
        <taxon>Fungi</taxon>
        <taxon>Dikarya</taxon>
        <taxon>Ascomycota</taxon>
        <taxon>Pezizomycotina</taxon>
        <taxon>Sordariomycetes</taxon>
        <taxon>Hypocreomycetidae</taxon>
        <taxon>Hypocreales</taxon>
        <taxon>Nectriaceae</taxon>
        <taxon>Fusarium</taxon>
        <taxon>Fusarium fujikuroi species complex</taxon>
    </lineage>
</organism>
<sequence length="111" mass="12446">MPQDVYVRFANGLGDGQQLNITVYYQMNGSDTVYQKSISLNGPGYEVVHLNYIQRVVMGGLTANVGLNSSAFDGQPDAAYFTTRMSDASDGRHYRLQWESGGVSRETWYYQ</sequence>
<dbReference type="EMBL" id="CABFJX010000385">
    <property type="protein sequence ID" value="VTT76780.1"/>
    <property type="molecule type" value="Genomic_DNA"/>
</dbReference>
<evidence type="ECO:0000313" key="1">
    <source>
        <dbReference type="EMBL" id="VTT76780.1"/>
    </source>
</evidence>
<dbReference type="Proteomes" id="UP000760494">
    <property type="component" value="Unassembled WGS sequence"/>
</dbReference>
<gene>
    <name evidence="1" type="ORF">C2S_1955</name>
</gene>
<dbReference type="OrthoDB" id="4974658at2759"/>
<protein>
    <submittedName>
        <fullName evidence="1">Uncharacterized protein</fullName>
    </submittedName>
</protein>
<name>A0A0J0DN73_FUSFU</name>
<evidence type="ECO:0000313" key="2">
    <source>
        <dbReference type="Proteomes" id="UP000760494"/>
    </source>
</evidence>
<dbReference type="AlphaFoldDB" id="A0A0J0DN73"/>
<accession>A0A0J0DN73</accession>
<comment type="caution">
    <text evidence="1">The sequence shown here is derived from an EMBL/GenBank/DDBJ whole genome shotgun (WGS) entry which is preliminary data.</text>
</comment>
<reference evidence="1" key="1">
    <citation type="submission" date="2019-05" db="EMBL/GenBank/DDBJ databases">
        <authorList>
            <person name="Piombo E."/>
        </authorList>
    </citation>
    <scope>NUCLEOTIDE SEQUENCE</scope>
    <source>
        <strain evidence="1">C2S</strain>
    </source>
</reference>
<proteinExistence type="predicted"/>